<evidence type="ECO:0000256" key="2">
    <source>
        <dbReference type="SAM" id="Phobius"/>
    </source>
</evidence>
<keyword evidence="2" id="KW-0812">Transmembrane</keyword>
<proteinExistence type="predicted"/>
<protein>
    <submittedName>
        <fullName evidence="3">Uncharacterized protein</fullName>
    </submittedName>
</protein>
<organism evidence="3 4">
    <name type="scientific">Candidatus Daviesbacteria bacterium GW2011_GWA2_38_24</name>
    <dbReference type="NCBI Taxonomy" id="1618422"/>
    <lineage>
        <taxon>Bacteria</taxon>
        <taxon>Candidatus Daviesiibacteriota</taxon>
    </lineage>
</organism>
<evidence type="ECO:0000313" key="3">
    <source>
        <dbReference type="EMBL" id="KKQ67284.1"/>
    </source>
</evidence>
<comment type="caution">
    <text evidence="3">The sequence shown here is derived from an EMBL/GenBank/DDBJ whole genome shotgun (WGS) entry which is preliminary data.</text>
</comment>
<dbReference type="EMBL" id="LBUP01000001">
    <property type="protein sequence ID" value="KKQ67284.1"/>
    <property type="molecule type" value="Genomic_DNA"/>
</dbReference>
<keyword evidence="2" id="KW-0472">Membrane</keyword>
<evidence type="ECO:0000313" key="4">
    <source>
        <dbReference type="Proteomes" id="UP000034235"/>
    </source>
</evidence>
<reference evidence="3 4" key="1">
    <citation type="journal article" date="2015" name="Nature">
        <title>rRNA introns, odd ribosomes, and small enigmatic genomes across a large radiation of phyla.</title>
        <authorList>
            <person name="Brown C.T."/>
            <person name="Hug L.A."/>
            <person name="Thomas B.C."/>
            <person name="Sharon I."/>
            <person name="Castelle C.J."/>
            <person name="Singh A."/>
            <person name="Wilkins M.J."/>
            <person name="Williams K.H."/>
            <person name="Banfield J.F."/>
        </authorList>
    </citation>
    <scope>NUCLEOTIDE SEQUENCE [LARGE SCALE GENOMIC DNA]</scope>
</reference>
<feature type="region of interest" description="Disordered" evidence="1">
    <location>
        <begin position="53"/>
        <end position="97"/>
    </location>
</feature>
<keyword evidence="2" id="KW-1133">Transmembrane helix</keyword>
<name>A0A0G0M0W5_9BACT</name>
<dbReference type="AlphaFoldDB" id="A0A0G0M0W5"/>
<gene>
    <name evidence="3" type="ORF">US86_C0001G0211</name>
</gene>
<sequence length="156" mass="16779">MYIGGRGDLITSLQAGRDLLHKLNSSPKFGKIVAGVIIASLLAGLSTGYFLSSSEKSSSESKTDSSGPVKAAQQDTRTFRDFAQGKIAKKPEPTKAEEYTEGTHILVRDGAVPVTLTSSVVDLSLYEGKKVKVFGETQKAIKEGWLMDVGRVEEIE</sequence>
<feature type="transmembrane region" description="Helical" evidence="2">
    <location>
        <begin position="32"/>
        <end position="52"/>
    </location>
</feature>
<evidence type="ECO:0000256" key="1">
    <source>
        <dbReference type="SAM" id="MobiDB-lite"/>
    </source>
</evidence>
<accession>A0A0G0M0W5</accession>
<dbReference type="Proteomes" id="UP000034235">
    <property type="component" value="Unassembled WGS sequence"/>
</dbReference>